<evidence type="ECO:0000313" key="4">
    <source>
        <dbReference type="EMBL" id="MCZ2720713.1"/>
    </source>
</evidence>
<accession>A0ABT4JQP7</accession>
<proteinExistence type="predicted"/>
<sequence>MKIVVRNAVSQDIAELVQLENTVFKTDRISRRSFRHALNSDNSALLMACEIEERDGTVIESIVGYSLLHLHQGTRLARLYSLAVSHLARGKGVAQALLQASEQEALSKNKIVLRLEVNEHNIPAIKLYEKFGYRKFGHYDAYYEDLSNALRMQKRIRHLSQERVSVALPWIQQGTPFTCGPASLQMGLAALVKSYMADPDDELQIWREATTIFMTSGHGGCHPMGLALAAKKRGAVAQVWLSDKSPLFVDGVRDALKKDIVTRVHSMFAKECDDKQVPIRYFAMTLSDLLMAFDGGAIPIILISTYRMDGKKAPHWVVLSGYDDQCIYVHDPDPSSNEHSSVDCQYVPIAREDFEKMSRFGQTRLQTAVLLSTT</sequence>
<gene>
    <name evidence="4" type="ORF">O1D97_03390</name>
</gene>
<dbReference type="PANTHER" id="PTHR43420">
    <property type="entry name" value="ACETYLTRANSFERASE"/>
    <property type="match status" value="1"/>
</dbReference>
<dbReference type="InterPro" id="IPR021770">
    <property type="entry name" value="DUF3335"/>
</dbReference>
<dbReference type="RefSeq" id="WP_269122819.1">
    <property type="nucleotide sequence ID" value="NZ_JAPUBN010000010.1"/>
</dbReference>
<organism evidence="4 5">
    <name type="scientific">Marinomonas phaeophyticola</name>
    <dbReference type="NCBI Taxonomy" id="3004091"/>
    <lineage>
        <taxon>Bacteria</taxon>
        <taxon>Pseudomonadati</taxon>
        <taxon>Pseudomonadota</taxon>
        <taxon>Gammaproteobacteria</taxon>
        <taxon>Oceanospirillales</taxon>
        <taxon>Oceanospirillaceae</taxon>
        <taxon>Marinomonas</taxon>
    </lineage>
</organism>
<dbReference type="Pfam" id="PF00583">
    <property type="entry name" value="Acetyltransf_1"/>
    <property type="match status" value="1"/>
</dbReference>
<evidence type="ECO:0000256" key="2">
    <source>
        <dbReference type="ARBA" id="ARBA00023315"/>
    </source>
</evidence>
<dbReference type="InterPro" id="IPR050680">
    <property type="entry name" value="YpeA/RimI_acetyltransf"/>
</dbReference>
<protein>
    <submittedName>
        <fullName evidence="4">GNAT family N-acetyltransferase/peptidase C39 family protein</fullName>
    </submittedName>
</protein>
<dbReference type="InterPro" id="IPR016181">
    <property type="entry name" value="Acyl_CoA_acyltransferase"/>
</dbReference>
<dbReference type="EMBL" id="JAPUBN010000010">
    <property type="protein sequence ID" value="MCZ2720713.1"/>
    <property type="molecule type" value="Genomic_DNA"/>
</dbReference>
<evidence type="ECO:0000256" key="1">
    <source>
        <dbReference type="ARBA" id="ARBA00022679"/>
    </source>
</evidence>
<keyword evidence="5" id="KW-1185">Reference proteome</keyword>
<keyword evidence="2" id="KW-0012">Acyltransferase</keyword>
<dbReference type="PROSITE" id="PS51186">
    <property type="entry name" value="GNAT"/>
    <property type="match status" value="1"/>
</dbReference>
<dbReference type="SUPFAM" id="SSF55729">
    <property type="entry name" value="Acyl-CoA N-acyltransferases (Nat)"/>
    <property type="match status" value="1"/>
</dbReference>
<evidence type="ECO:0000313" key="5">
    <source>
        <dbReference type="Proteomes" id="UP001149719"/>
    </source>
</evidence>
<reference evidence="4" key="1">
    <citation type="submission" date="2022-12" db="EMBL/GenBank/DDBJ databases">
        <title>Marinomonas 15G1-11 sp. nov, isolated from marine algae.</title>
        <authorList>
            <person name="Butt M."/>
            <person name="Choi D.G."/>
            <person name="Kim J.M."/>
            <person name="Lee J.K."/>
            <person name="Baek J.H."/>
            <person name="Jeon C.O."/>
        </authorList>
    </citation>
    <scope>NUCLEOTIDE SEQUENCE</scope>
    <source>
        <strain evidence="4">15G1-11</strain>
    </source>
</reference>
<keyword evidence="1" id="KW-0808">Transferase</keyword>
<comment type="caution">
    <text evidence="4">The sequence shown here is derived from an EMBL/GenBank/DDBJ whole genome shotgun (WGS) entry which is preliminary data.</text>
</comment>
<dbReference type="InterPro" id="IPR000182">
    <property type="entry name" value="GNAT_dom"/>
</dbReference>
<feature type="domain" description="N-acetyltransferase" evidence="3">
    <location>
        <begin position="3"/>
        <end position="157"/>
    </location>
</feature>
<dbReference type="Proteomes" id="UP001149719">
    <property type="component" value="Unassembled WGS sequence"/>
</dbReference>
<evidence type="ECO:0000259" key="3">
    <source>
        <dbReference type="PROSITE" id="PS51186"/>
    </source>
</evidence>
<dbReference type="CDD" id="cd04301">
    <property type="entry name" value="NAT_SF"/>
    <property type="match status" value="1"/>
</dbReference>
<name>A0ABT4JQP7_9GAMM</name>
<dbReference type="Gene3D" id="3.90.70.10">
    <property type="entry name" value="Cysteine proteinases"/>
    <property type="match status" value="1"/>
</dbReference>
<dbReference type="Pfam" id="PF11814">
    <property type="entry name" value="DUF3335"/>
    <property type="match status" value="1"/>
</dbReference>
<dbReference type="Gene3D" id="3.40.630.30">
    <property type="match status" value="1"/>
</dbReference>